<accession>A0A3P5X184</accession>
<evidence type="ECO:0000313" key="2">
    <source>
        <dbReference type="EMBL" id="VDC25060.1"/>
    </source>
</evidence>
<dbReference type="RefSeq" id="WP_124085786.1">
    <property type="nucleotide sequence ID" value="NZ_UXAW01000051.1"/>
</dbReference>
<dbReference type="InterPro" id="IPR029069">
    <property type="entry name" value="HotDog_dom_sf"/>
</dbReference>
<name>A0A3P5X184_9RHOB</name>
<keyword evidence="3" id="KW-1185">Reference proteome</keyword>
<dbReference type="OrthoDB" id="3477511at2"/>
<dbReference type="Proteomes" id="UP000277498">
    <property type="component" value="Unassembled WGS sequence"/>
</dbReference>
<dbReference type="SUPFAM" id="SSF54637">
    <property type="entry name" value="Thioesterase/thiol ester dehydrase-isomerase"/>
    <property type="match status" value="1"/>
</dbReference>
<dbReference type="EMBL" id="UXAW01000051">
    <property type="protein sequence ID" value="VDC25060.1"/>
    <property type="molecule type" value="Genomic_DNA"/>
</dbReference>
<organism evidence="2 3">
    <name type="scientific">Pseudogemmobacter humi</name>
    <dbReference type="NCBI Taxonomy" id="2483812"/>
    <lineage>
        <taxon>Bacteria</taxon>
        <taxon>Pseudomonadati</taxon>
        <taxon>Pseudomonadota</taxon>
        <taxon>Alphaproteobacteria</taxon>
        <taxon>Rhodobacterales</taxon>
        <taxon>Paracoccaceae</taxon>
        <taxon>Pseudogemmobacter</taxon>
    </lineage>
</organism>
<feature type="domain" description="Thioesterase" evidence="1">
    <location>
        <begin position="51"/>
        <end position="122"/>
    </location>
</feature>
<sequence>MSAAPDFSRLEFRPFRGDDRLLASLGPVSVAGEGTQIVLRLEPGPDALNPGGFLHGGALSALFDVALYEAAKAGLSGEAVTVSLDLKFLLPGASDLPLTIVPQILRAGRSLATISGQAFQGGRLIAFATGQFARTAPHSARKEPA</sequence>
<dbReference type="InterPro" id="IPR006683">
    <property type="entry name" value="Thioestr_dom"/>
</dbReference>
<gene>
    <name evidence="2" type="ORF">XINFAN_01370</name>
</gene>
<proteinExistence type="predicted"/>
<dbReference type="Pfam" id="PF03061">
    <property type="entry name" value="4HBT"/>
    <property type="match status" value="1"/>
</dbReference>
<evidence type="ECO:0000313" key="3">
    <source>
        <dbReference type="Proteomes" id="UP000277498"/>
    </source>
</evidence>
<protein>
    <submittedName>
        <fullName evidence="2">Thioesterase superfamily protein</fullName>
    </submittedName>
</protein>
<dbReference type="Gene3D" id="3.10.129.10">
    <property type="entry name" value="Hotdog Thioesterase"/>
    <property type="match status" value="1"/>
</dbReference>
<reference evidence="2 3" key="1">
    <citation type="submission" date="2018-11" db="EMBL/GenBank/DDBJ databases">
        <authorList>
            <person name="Criscuolo A."/>
        </authorList>
    </citation>
    <scope>NUCLEOTIDE SEQUENCE [LARGE SCALE GENOMIC DNA]</scope>
    <source>
        <strain evidence="2">ACIP111625</strain>
    </source>
</reference>
<evidence type="ECO:0000259" key="1">
    <source>
        <dbReference type="Pfam" id="PF03061"/>
    </source>
</evidence>
<dbReference type="GO" id="GO:0016790">
    <property type="term" value="F:thiolester hydrolase activity"/>
    <property type="evidence" value="ECO:0007669"/>
    <property type="project" value="UniProtKB-ARBA"/>
</dbReference>
<dbReference type="CDD" id="cd03443">
    <property type="entry name" value="PaaI_thioesterase"/>
    <property type="match status" value="1"/>
</dbReference>
<dbReference type="AlphaFoldDB" id="A0A3P5X184"/>